<evidence type="ECO:0000313" key="3">
    <source>
        <dbReference type="Proteomes" id="UP001154322"/>
    </source>
</evidence>
<keyword evidence="3" id="KW-1185">Reference proteome</keyword>
<dbReference type="SMART" id="SM00754">
    <property type="entry name" value="CHRD"/>
    <property type="match status" value="1"/>
</dbReference>
<dbReference type="Pfam" id="PF07452">
    <property type="entry name" value="CHRD"/>
    <property type="match status" value="1"/>
</dbReference>
<dbReference type="Proteomes" id="UP001154322">
    <property type="component" value="Unassembled WGS sequence"/>
</dbReference>
<dbReference type="PROSITE" id="PS50933">
    <property type="entry name" value="CHRD"/>
    <property type="match status" value="1"/>
</dbReference>
<sequence length="134" mass="15150">MRTFRAILSGRNEVPPVRTIASGNAVFQLSRNRTQLRFRLVIRNINRVTQAHIHLGRRGQNGPIVAFLFGPSKFGISVRRGVIRGVLTSRDLIGPLKGKTIRDLIREIERGNAYVNVHTIQFPDGEIRGQITRE</sequence>
<evidence type="ECO:0000259" key="1">
    <source>
        <dbReference type="PROSITE" id="PS50933"/>
    </source>
</evidence>
<comment type="caution">
    <text evidence="2">The sequence shown here is derived from an EMBL/GenBank/DDBJ whole genome shotgun (WGS) entry which is preliminary data.</text>
</comment>
<accession>A0ABN8UF45</accession>
<dbReference type="EMBL" id="CALYLO010000009">
    <property type="protein sequence ID" value="CAH8248271.1"/>
    <property type="molecule type" value="Genomic_DNA"/>
</dbReference>
<reference evidence="2" key="1">
    <citation type="submission" date="2022-06" db="EMBL/GenBank/DDBJ databases">
        <authorList>
            <person name="Dietemann V."/>
            <person name="Ory F."/>
            <person name="Dainat B."/>
            <person name="Oberhansli S."/>
        </authorList>
    </citation>
    <scope>NUCLEOTIDE SEQUENCE</scope>
    <source>
        <strain evidence="2">Ena-SAMPLE-TAB-26-04-2022-14:26:32:270-5432</strain>
    </source>
</reference>
<feature type="domain" description="CHRD" evidence="1">
    <location>
        <begin position="1"/>
        <end position="134"/>
    </location>
</feature>
<evidence type="ECO:0000313" key="2">
    <source>
        <dbReference type="EMBL" id="CAH8248271.1"/>
    </source>
</evidence>
<dbReference type="InterPro" id="IPR010895">
    <property type="entry name" value="CHRD"/>
</dbReference>
<dbReference type="RefSeq" id="WP_249724894.1">
    <property type="nucleotide sequence ID" value="NZ_AP031286.1"/>
</dbReference>
<proteinExistence type="predicted"/>
<protein>
    <submittedName>
        <fullName evidence="2">CHRD domain-containing protein</fullName>
    </submittedName>
</protein>
<organism evidence="2 3">
    <name type="scientific">Paenibacillus melissococcoides</name>
    <dbReference type="NCBI Taxonomy" id="2912268"/>
    <lineage>
        <taxon>Bacteria</taxon>
        <taxon>Bacillati</taxon>
        <taxon>Bacillota</taxon>
        <taxon>Bacilli</taxon>
        <taxon>Bacillales</taxon>
        <taxon>Paenibacillaceae</taxon>
        <taxon>Paenibacillus</taxon>
    </lineage>
</organism>
<gene>
    <name evidence="2" type="ORF">WJ0W_005528</name>
</gene>
<name>A0ABN8UF45_9BACL</name>